<dbReference type="RefSeq" id="WP_096420355.1">
    <property type="nucleotide sequence ID" value="NZ_AP017315.1"/>
</dbReference>
<evidence type="ECO:0000313" key="2">
    <source>
        <dbReference type="Proteomes" id="UP000218965"/>
    </source>
</evidence>
<evidence type="ECO:0000313" key="1">
    <source>
        <dbReference type="EMBL" id="BAU31263.1"/>
    </source>
</evidence>
<dbReference type="AlphaFoldDB" id="A0A0U5BAJ5"/>
<gene>
    <name evidence="1" type="ORF">MalAC0309_0388</name>
</gene>
<accession>A0A0U5BAJ5</accession>
<protein>
    <submittedName>
        <fullName evidence="1">Type II citrate synthase</fullName>
    </submittedName>
</protein>
<name>A0A0U5BAJ5_9MICO</name>
<proteinExistence type="predicted"/>
<dbReference type="EMBL" id="AP017315">
    <property type="protein sequence ID" value="BAU31263.1"/>
    <property type="molecule type" value="Genomic_DNA"/>
</dbReference>
<dbReference type="OrthoDB" id="4981253at2"/>
<sequence>MHKRNPLNPFNDTPGFWGAFGRLMWKATGPAAVGTGRVEEPYVAPADPACPLCGNPMAEHTVARGQGTTPSRLRCPSD</sequence>
<organism evidence="1 2">
    <name type="scientific">Microcella alkaliphila</name>
    <dbReference type="NCBI Taxonomy" id="279828"/>
    <lineage>
        <taxon>Bacteria</taxon>
        <taxon>Bacillati</taxon>
        <taxon>Actinomycetota</taxon>
        <taxon>Actinomycetes</taxon>
        <taxon>Micrococcales</taxon>
        <taxon>Microbacteriaceae</taxon>
        <taxon>Microcella</taxon>
    </lineage>
</organism>
<dbReference type="Proteomes" id="UP000218965">
    <property type="component" value="Chromosome"/>
</dbReference>
<dbReference type="KEGG" id="malk:MalAC0309_0388"/>
<reference evidence="2" key="1">
    <citation type="submission" date="2015-12" db="EMBL/GenBank/DDBJ databases">
        <authorList>
            <person name="Shamseldin A."/>
            <person name="Moawad H."/>
            <person name="Abd El-Rahim W.M."/>
            <person name="Sadowsky M.J."/>
        </authorList>
    </citation>
    <scope>NUCLEOTIDE SEQUENCE [LARGE SCALE GENOMIC DNA]</scope>
    <source>
        <strain evidence="2">JAM AC0309</strain>
    </source>
</reference>
<reference evidence="1 2" key="2">
    <citation type="submission" date="2016-01" db="EMBL/GenBank/DDBJ databases">
        <title>Microcella alkaliphila JAM AC0309 whole genome shotgun sequence.</title>
        <authorList>
            <person name="Kurata A."/>
            <person name="Hirose Y."/>
            <person name="Kishimoto N."/>
            <person name="Kobayashi T."/>
        </authorList>
    </citation>
    <scope>NUCLEOTIDE SEQUENCE [LARGE SCALE GENOMIC DNA]</scope>
    <source>
        <strain evidence="1 2">JAM AC0309</strain>
    </source>
</reference>